<feature type="compositionally biased region" description="Basic and acidic residues" evidence="2">
    <location>
        <begin position="137"/>
        <end position="154"/>
    </location>
</feature>
<evidence type="ECO:0000259" key="3">
    <source>
        <dbReference type="PROSITE" id="PS50157"/>
    </source>
</evidence>
<evidence type="ECO:0000313" key="4">
    <source>
        <dbReference type="EMBL" id="OTF84071.1"/>
    </source>
</evidence>
<organism evidence="4 5">
    <name type="scientific">Euroglyphus maynei</name>
    <name type="common">Mayne's house dust mite</name>
    <dbReference type="NCBI Taxonomy" id="6958"/>
    <lineage>
        <taxon>Eukaryota</taxon>
        <taxon>Metazoa</taxon>
        <taxon>Ecdysozoa</taxon>
        <taxon>Arthropoda</taxon>
        <taxon>Chelicerata</taxon>
        <taxon>Arachnida</taxon>
        <taxon>Acari</taxon>
        <taxon>Acariformes</taxon>
        <taxon>Sarcoptiformes</taxon>
        <taxon>Astigmata</taxon>
        <taxon>Psoroptidia</taxon>
        <taxon>Analgoidea</taxon>
        <taxon>Pyroglyphidae</taxon>
        <taxon>Pyroglyphinae</taxon>
        <taxon>Euroglyphus</taxon>
    </lineage>
</organism>
<dbReference type="InterPro" id="IPR013087">
    <property type="entry name" value="Znf_C2H2_type"/>
</dbReference>
<keyword evidence="1" id="KW-0862">Zinc</keyword>
<dbReference type="Gene3D" id="3.30.160.60">
    <property type="entry name" value="Classic Zinc Finger"/>
    <property type="match status" value="1"/>
</dbReference>
<dbReference type="PROSITE" id="PS50157">
    <property type="entry name" value="ZINC_FINGER_C2H2_2"/>
    <property type="match status" value="1"/>
</dbReference>
<feature type="compositionally biased region" description="Polar residues" evidence="2">
    <location>
        <begin position="125"/>
        <end position="134"/>
    </location>
</feature>
<keyword evidence="1" id="KW-0863">Zinc-finger</keyword>
<comment type="caution">
    <text evidence="4">The sequence shown here is derived from an EMBL/GenBank/DDBJ whole genome shotgun (WGS) entry which is preliminary data.</text>
</comment>
<reference evidence="4 5" key="1">
    <citation type="submission" date="2017-03" db="EMBL/GenBank/DDBJ databases">
        <title>Genome Survey of Euroglyphus maynei.</title>
        <authorList>
            <person name="Arlian L.G."/>
            <person name="Morgan M.S."/>
            <person name="Rider S.D."/>
        </authorList>
    </citation>
    <scope>NUCLEOTIDE SEQUENCE [LARGE SCALE GENOMIC DNA]</scope>
    <source>
        <strain evidence="4">Arlian Lab</strain>
        <tissue evidence="4">Whole body</tissue>
    </source>
</reference>
<dbReference type="PROSITE" id="PS00028">
    <property type="entry name" value="ZINC_FINGER_C2H2_1"/>
    <property type="match status" value="1"/>
</dbReference>
<dbReference type="AlphaFoldDB" id="A0A1Y3BSW4"/>
<dbReference type="GO" id="GO:0008270">
    <property type="term" value="F:zinc ion binding"/>
    <property type="evidence" value="ECO:0007669"/>
    <property type="project" value="UniProtKB-KW"/>
</dbReference>
<dbReference type="SMART" id="SM00355">
    <property type="entry name" value="ZnF_C2H2"/>
    <property type="match status" value="2"/>
</dbReference>
<accession>A0A1Y3BSW4</accession>
<evidence type="ECO:0000256" key="1">
    <source>
        <dbReference type="PROSITE-ProRule" id="PRU00042"/>
    </source>
</evidence>
<dbReference type="EMBL" id="MUJZ01000877">
    <property type="protein sequence ID" value="OTF84071.1"/>
    <property type="molecule type" value="Genomic_DNA"/>
</dbReference>
<gene>
    <name evidence="4" type="ORF">BLA29_008921</name>
</gene>
<evidence type="ECO:0000313" key="5">
    <source>
        <dbReference type="Proteomes" id="UP000194236"/>
    </source>
</evidence>
<keyword evidence="5" id="KW-1185">Reference proteome</keyword>
<sequence>MGKVVLTKDNRRLIHILLHYRHMFLYLMKHYPSEIDNLLEENLEKNDLKTSIEYCNDWFEKITSTSGNKVNRLNKLIIEFIQQTESSYGSHEKFVNIDLQKLRSDSKRIHVDKSKKISQKRKQTTTDSASSTNNKRNRPDSVVEVKEQSDHDDSSDSDENSTIDIFGMAMQYSCSFVSCRYRCTSQEKIKNHELLCHSGTTKVYKCSFKNCGGQFNSVYDLEKHTMKIHEIFKCSIGNCGSEFENE</sequence>
<name>A0A1Y3BSW4_EURMA</name>
<protein>
    <recommendedName>
        <fullName evidence="3">C2H2-type domain-containing protein</fullName>
    </recommendedName>
</protein>
<keyword evidence="1" id="KW-0479">Metal-binding</keyword>
<evidence type="ECO:0000256" key="2">
    <source>
        <dbReference type="SAM" id="MobiDB-lite"/>
    </source>
</evidence>
<dbReference type="Proteomes" id="UP000194236">
    <property type="component" value="Unassembled WGS sequence"/>
</dbReference>
<feature type="region of interest" description="Disordered" evidence="2">
    <location>
        <begin position="110"/>
        <end position="160"/>
    </location>
</feature>
<proteinExistence type="predicted"/>
<feature type="domain" description="C2H2-type" evidence="3">
    <location>
        <begin position="204"/>
        <end position="229"/>
    </location>
</feature>